<sequence length="491" mass="56546">DVVNRRSNQMNIDVINSSNLCSEIIEYSNNEECAVCNLASINLPSFIIKEENKINGEEIKRVVRRLTKSLDILIDKNTYPIPQAEKSNKCHRPIRIGTSGYASLLCVIGIPFDSKKAKIIIQEVYEIIYFLVLETSMELAVERADWNKLIDKDLVSADFITRTFDWVKLQCSLNWTKLKGNIQLNGTHNSLLMTQMSTSTTLTILMVSNGIDPYYLNIFQLKNKGGGGAKNLMEFDPKLLTELLESNRTKKRTEGLSLEVNKFDLSKLVNKLGGEDNKTDLKIEDSSIFVQYIELDELIKESNGINTKVSFIRIDTRIHKVRTKERGSFITSQTIESFLNNKKYFTLTINNMFDKYKQYLVSKKKYVITLIGPRCSGLTHSKKIIRDYLELNGLVVSCLNDDELFDSMIQDSEIIQGETNIITKQYSVYKLYLNLYNYLVNERKPHADIIILERSCDDVNIWNAGLHILPVNYYRQDMQNQILIYIRSKIL</sequence>
<accession>A0ACA9NMF6</accession>
<protein>
    <submittedName>
        <fullName evidence="1">28819_t:CDS:1</fullName>
    </submittedName>
</protein>
<gene>
    <name evidence="1" type="ORF">RPERSI_LOCUS8420</name>
</gene>
<keyword evidence="2" id="KW-1185">Reference proteome</keyword>
<feature type="non-terminal residue" evidence="1">
    <location>
        <position position="1"/>
    </location>
</feature>
<evidence type="ECO:0000313" key="1">
    <source>
        <dbReference type="EMBL" id="CAG8664820.1"/>
    </source>
</evidence>
<name>A0ACA9NMF6_9GLOM</name>
<evidence type="ECO:0000313" key="2">
    <source>
        <dbReference type="Proteomes" id="UP000789920"/>
    </source>
</evidence>
<dbReference type="Proteomes" id="UP000789920">
    <property type="component" value="Unassembled WGS sequence"/>
</dbReference>
<reference evidence="1" key="1">
    <citation type="submission" date="2021-06" db="EMBL/GenBank/DDBJ databases">
        <authorList>
            <person name="Kallberg Y."/>
            <person name="Tangrot J."/>
            <person name="Rosling A."/>
        </authorList>
    </citation>
    <scope>NUCLEOTIDE SEQUENCE</scope>
    <source>
        <strain evidence="1">MA461A</strain>
    </source>
</reference>
<proteinExistence type="predicted"/>
<organism evidence="1 2">
    <name type="scientific">Racocetra persica</name>
    <dbReference type="NCBI Taxonomy" id="160502"/>
    <lineage>
        <taxon>Eukaryota</taxon>
        <taxon>Fungi</taxon>
        <taxon>Fungi incertae sedis</taxon>
        <taxon>Mucoromycota</taxon>
        <taxon>Glomeromycotina</taxon>
        <taxon>Glomeromycetes</taxon>
        <taxon>Diversisporales</taxon>
        <taxon>Gigasporaceae</taxon>
        <taxon>Racocetra</taxon>
    </lineage>
</organism>
<comment type="caution">
    <text evidence="1">The sequence shown here is derived from an EMBL/GenBank/DDBJ whole genome shotgun (WGS) entry which is preliminary data.</text>
</comment>
<dbReference type="EMBL" id="CAJVQC010015229">
    <property type="protein sequence ID" value="CAG8664820.1"/>
    <property type="molecule type" value="Genomic_DNA"/>
</dbReference>